<feature type="domain" description="TnsA endonuclease C-terminal" evidence="1">
    <location>
        <begin position="20"/>
        <end position="68"/>
    </location>
</feature>
<proteinExistence type="predicted"/>
<dbReference type="InterPro" id="IPR014832">
    <property type="entry name" value="TnsA_C"/>
</dbReference>
<evidence type="ECO:0000259" key="1">
    <source>
        <dbReference type="Pfam" id="PF08721"/>
    </source>
</evidence>
<gene>
    <name evidence="2" type="ORF">SDC9_125370</name>
</gene>
<sequence>MLLGHYDPATVGDLGEWTKDAADNLLESLIDKRYLQLRECTTRMDIQYGFSDGTALALFYHLAAHKVIPLRIEEKPLPTQLVNCLVDIKQLQLLGMKMKGGEDDAGIAE</sequence>
<dbReference type="AlphaFoldDB" id="A0A645CN83"/>
<dbReference type="EMBL" id="VSSQ01028588">
    <property type="protein sequence ID" value="MPM78359.1"/>
    <property type="molecule type" value="Genomic_DNA"/>
</dbReference>
<organism evidence="2">
    <name type="scientific">bioreactor metagenome</name>
    <dbReference type="NCBI Taxonomy" id="1076179"/>
    <lineage>
        <taxon>unclassified sequences</taxon>
        <taxon>metagenomes</taxon>
        <taxon>ecological metagenomes</taxon>
    </lineage>
</organism>
<reference evidence="2" key="1">
    <citation type="submission" date="2019-08" db="EMBL/GenBank/DDBJ databases">
        <authorList>
            <person name="Kucharzyk K."/>
            <person name="Murdoch R.W."/>
            <person name="Higgins S."/>
            <person name="Loffler F."/>
        </authorList>
    </citation>
    <scope>NUCLEOTIDE SEQUENCE</scope>
</reference>
<protein>
    <recommendedName>
        <fullName evidence="1">TnsA endonuclease C-terminal domain-containing protein</fullName>
    </recommendedName>
</protein>
<evidence type="ECO:0000313" key="2">
    <source>
        <dbReference type="EMBL" id="MPM78359.1"/>
    </source>
</evidence>
<accession>A0A645CN83</accession>
<comment type="caution">
    <text evidence="2">The sequence shown here is derived from an EMBL/GenBank/DDBJ whole genome shotgun (WGS) entry which is preliminary data.</text>
</comment>
<dbReference type="Pfam" id="PF08721">
    <property type="entry name" value="Tn7_Tnp_TnsA_C"/>
    <property type="match status" value="1"/>
</dbReference>
<name>A0A645CN83_9ZZZZ</name>